<accession>A0A5C1AH97</accession>
<evidence type="ECO:0000313" key="1">
    <source>
        <dbReference type="EMBL" id="QEL18190.1"/>
    </source>
</evidence>
<organism evidence="1 2">
    <name type="scientific">Limnoglobus roseus</name>
    <dbReference type="NCBI Taxonomy" id="2598579"/>
    <lineage>
        <taxon>Bacteria</taxon>
        <taxon>Pseudomonadati</taxon>
        <taxon>Planctomycetota</taxon>
        <taxon>Planctomycetia</taxon>
        <taxon>Gemmatales</taxon>
        <taxon>Gemmataceae</taxon>
        <taxon>Limnoglobus</taxon>
    </lineage>
</organism>
<evidence type="ECO:0000313" key="2">
    <source>
        <dbReference type="Proteomes" id="UP000324974"/>
    </source>
</evidence>
<dbReference type="AlphaFoldDB" id="A0A5C1AH97"/>
<name>A0A5C1AH97_9BACT</name>
<dbReference type="EMBL" id="CP042425">
    <property type="protein sequence ID" value="QEL18190.1"/>
    <property type="molecule type" value="Genomic_DNA"/>
</dbReference>
<protein>
    <recommendedName>
        <fullName evidence="3">HlyD family secretion protein</fullName>
    </recommendedName>
</protein>
<dbReference type="OrthoDB" id="248877at2"/>
<dbReference type="KEGG" id="lrs:PX52LOC_05204"/>
<dbReference type="Proteomes" id="UP000324974">
    <property type="component" value="Chromosome"/>
</dbReference>
<gene>
    <name evidence="1" type="ORF">PX52LOC_05204</name>
</gene>
<dbReference type="RefSeq" id="WP_149112718.1">
    <property type="nucleotide sequence ID" value="NZ_CP042425.1"/>
</dbReference>
<keyword evidence="2" id="KW-1185">Reference proteome</keyword>
<reference evidence="2" key="1">
    <citation type="submission" date="2019-08" db="EMBL/GenBank/DDBJ databases">
        <title>Limnoglobus roseus gen. nov., sp. nov., a novel freshwater planctomycete with a giant genome from the family Gemmataceae.</title>
        <authorList>
            <person name="Kulichevskaya I.S."/>
            <person name="Naumoff D.G."/>
            <person name="Miroshnikov K."/>
            <person name="Ivanova A."/>
            <person name="Philippov D.A."/>
            <person name="Hakobyan A."/>
            <person name="Rijpstra I.C."/>
            <person name="Sinninghe Damste J.S."/>
            <person name="Liesack W."/>
            <person name="Dedysh S.N."/>
        </authorList>
    </citation>
    <scope>NUCLEOTIDE SEQUENCE [LARGE SCALE GENOMIC DNA]</scope>
    <source>
        <strain evidence="2">PX52</strain>
    </source>
</reference>
<proteinExistence type="predicted"/>
<evidence type="ECO:0008006" key="3">
    <source>
        <dbReference type="Google" id="ProtNLM"/>
    </source>
</evidence>
<sequence length="715" mass="80242">MSTNPPGQQPDKNRFSQQIDDAFTQASKLAGSTLAPTDFYEKFLNVAITAIGAPAGAVWLRTPQGFLQVACQLNLDKVGLDAKRGGRQCHNEILRQVFQAQPPRSVMIEPQGQVSGLAEPGQVPARNLTDFFTLFAPIVQPDKSAMGLLEIFQDSTHDPRMYPTFLNYSVQMAGYASQYHTFSNTRQAAGLDKVYTQVEAFARLIHSTLNPTECAYHVANEGRRLIECDRLCVGIRHGKKSTVEAVSGADVVEKAATHVRRMRQLFDSVLTWGDKLVFKGEKDESLPPAVLHALDDYLAESQPKLLVIQPIRDEREKDDKKPARSVLLLESFNPPENIEPMIQKLDIVAKHAASALYNAAELKSIPLKTLWWPVKKVQDGLGGKARLITASIVAALIALTVAMVLVPYQLKMDAKGELQPTELHPLYPREAGKLRKLLFKPGDKINPDAIVAEMFSEEIGEKLFKVSSEIEVRRARVNKMKSEATTNFSASDLATHNQRLAEDEANIKSNELLRQQMIQDSNLDLARPGLMYVKAPRLDPSKVKADAKLTVLNSDNSNELMNRVLKQNEAIQKLGYTEGEWHIQVKVPQRNLGHILKAFADKGMHQVDDKGKKYLDVDLLVTSESDTKYYGRLYEDELARDVIPNRDDHNESEPISIGFVKIDVAQIPENRRVPRTLFASGQEVHIRIRCGEHALGYSLFHGVWEWFYEKVIFFF</sequence>